<dbReference type="Proteomes" id="UP000824190">
    <property type="component" value="Unassembled WGS sequence"/>
</dbReference>
<keyword evidence="5 7" id="KW-0833">Ubl conjugation pathway</keyword>
<comment type="domain">
    <text evidence="7">The N-terminal unstructured half of Pup provides a signal required to initiate unfolding and degradation by the proteasome but is not needed for pupylation, while the C-terminal helical half of Pup interacts with ARC to target proteins to the proteasome.</text>
</comment>
<comment type="caution">
    <text evidence="9">The sequence shown here is derived from an EMBL/GenBank/DDBJ whole genome shotgun (WGS) entry which is preliminary data.</text>
</comment>
<evidence type="ECO:0000256" key="6">
    <source>
        <dbReference type="ARBA" id="ARBA00032321"/>
    </source>
</evidence>
<organism evidence="9 10">
    <name type="scientific">Candidatus Corynebacterium avicola</name>
    <dbReference type="NCBI Taxonomy" id="2838527"/>
    <lineage>
        <taxon>Bacteria</taxon>
        <taxon>Bacillati</taxon>
        <taxon>Actinomycetota</taxon>
        <taxon>Actinomycetes</taxon>
        <taxon>Mycobacteriales</taxon>
        <taxon>Corynebacteriaceae</taxon>
        <taxon>Corynebacterium</taxon>
    </lineage>
</organism>
<accession>A0A9D1UKM9</accession>
<name>A0A9D1UKM9_9CORY</name>
<reference evidence="9" key="2">
    <citation type="submission" date="2021-04" db="EMBL/GenBank/DDBJ databases">
        <authorList>
            <person name="Gilroy R."/>
        </authorList>
    </citation>
    <scope>NUCLEOTIDE SEQUENCE</scope>
    <source>
        <strain evidence="9">CHK32-1732</strain>
    </source>
</reference>
<dbReference type="GO" id="GO:0019941">
    <property type="term" value="P:modification-dependent protein catabolic process"/>
    <property type="evidence" value="ECO:0007669"/>
    <property type="project" value="UniProtKB-UniRule"/>
</dbReference>
<dbReference type="EMBL" id="DXGC01000059">
    <property type="protein sequence ID" value="HIW91227.1"/>
    <property type="molecule type" value="Genomic_DNA"/>
</dbReference>
<comment type="caution">
    <text evidence="7">Lacks conserved residue(s) required for the propagation of feature annotation.</text>
</comment>
<comment type="pathway">
    <text evidence="1 7">Protein degradation; proteasomal Pup-dependent pathway.</text>
</comment>
<reference evidence="9" key="1">
    <citation type="journal article" date="2021" name="PeerJ">
        <title>Extensive microbial diversity within the chicken gut microbiome revealed by metagenomics and culture.</title>
        <authorList>
            <person name="Gilroy R."/>
            <person name="Ravi A."/>
            <person name="Getino M."/>
            <person name="Pursley I."/>
            <person name="Horton D.L."/>
            <person name="Alikhan N.F."/>
            <person name="Baker D."/>
            <person name="Gharbi K."/>
            <person name="Hall N."/>
            <person name="Watson M."/>
            <person name="Adriaenssens E.M."/>
            <person name="Foster-Nyarko E."/>
            <person name="Jarju S."/>
            <person name="Secka A."/>
            <person name="Antonio M."/>
            <person name="Oren A."/>
            <person name="Chaudhuri R.R."/>
            <person name="La Ragione R."/>
            <person name="Hildebrand F."/>
            <person name="Pallen M.J."/>
        </authorList>
    </citation>
    <scope>NUCLEOTIDE SEQUENCE</scope>
    <source>
        <strain evidence="9">CHK32-1732</strain>
    </source>
</reference>
<evidence type="ECO:0000256" key="2">
    <source>
        <dbReference type="ARBA" id="ARBA00010616"/>
    </source>
</evidence>
<dbReference type="AlphaFoldDB" id="A0A9D1UKM9"/>
<dbReference type="Pfam" id="PF05639">
    <property type="entry name" value="Pup"/>
    <property type="match status" value="1"/>
</dbReference>
<gene>
    <name evidence="7" type="primary">pup</name>
    <name evidence="9" type="ORF">H9870_06165</name>
</gene>
<evidence type="ECO:0000256" key="3">
    <source>
        <dbReference type="ARBA" id="ARBA00016748"/>
    </source>
</evidence>
<dbReference type="NCBIfam" id="TIGR03687">
    <property type="entry name" value="pupylate_cterm"/>
    <property type="match status" value="1"/>
</dbReference>
<evidence type="ECO:0000256" key="4">
    <source>
        <dbReference type="ARBA" id="ARBA00022499"/>
    </source>
</evidence>
<comment type="similarity">
    <text evidence="2 7">Belongs to the prokaryotic ubiquitin-like protein family.</text>
</comment>
<evidence type="ECO:0000313" key="10">
    <source>
        <dbReference type="Proteomes" id="UP000824190"/>
    </source>
</evidence>
<dbReference type="GO" id="GO:0070628">
    <property type="term" value="F:proteasome binding"/>
    <property type="evidence" value="ECO:0007669"/>
    <property type="project" value="UniProtKB-UniRule"/>
</dbReference>
<evidence type="ECO:0000256" key="1">
    <source>
        <dbReference type="ARBA" id="ARBA00004707"/>
    </source>
</evidence>
<proteinExistence type="inferred from homology"/>
<dbReference type="GO" id="GO:0031386">
    <property type="term" value="F:protein tag activity"/>
    <property type="evidence" value="ECO:0007669"/>
    <property type="project" value="UniProtKB-UniRule"/>
</dbReference>
<feature type="cross-link" description="Isoglutamyl lysine isopeptide (Gln-Lys) (interchain with K-? in acceptor proteins)" evidence="7">
    <location>
        <position position="66"/>
    </location>
</feature>
<evidence type="ECO:0000256" key="8">
    <source>
        <dbReference type="SAM" id="MobiDB-lite"/>
    </source>
</evidence>
<dbReference type="InterPro" id="IPR008515">
    <property type="entry name" value="Ubiquitin-like_Pup"/>
</dbReference>
<comment type="function">
    <text evidence="7">Protein modifier that is covalently attached to lysine residues of substrate proteins, thereby targeting them for proteasomal degradation. The tagging system is termed pupylation.</text>
</comment>
<sequence>MAGGSGQNQVHGGRGPSDDETGGDATATGQEQLKVSGTDDLLDEIDGLLESNAEEFVKSYVQKGGQ</sequence>
<comment type="subunit">
    <text evidence="7">Strongly interacts with the proteasome-associated ATPase ARC through a hydrophobic interface; the interacting region of Pup lies in its C-terminal half. There is one Pup binding site per ARC hexamer ring.</text>
</comment>
<dbReference type="HAMAP" id="MF_02106">
    <property type="entry name" value="Pup"/>
    <property type="match status" value="1"/>
</dbReference>
<comment type="PTM">
    <text evidence="7">Is modified by deamidation of its C-terminal glutamine to glutamate by the deamidase Dop, a prerequisite to the subsequent pupylation process.</text>
</comment>
<evidence type="ECO:0000256" key="5">
    <source>
        <dbReference type="ARBA" id="ARBA00022786"/>
    </source>
</evidence>
<evidence type="ECO:0000313" key="9">
    <source>
        <dbReference type="EMBL" id="HIW91227.1"/>
    </source>
</evidence>
<feature type="modified residue" description="Deamidated glutamine" evidence="7">
    <location>
        <position position="66"/>
    </location>
</feature>
<keyword evidence="4 7" id="KW-1017">Isopeptide bond</keyword>
<feature type="region of interest" description="Disordered" evidence="8">
    <location>
        <begin position="1"/>
        <end position="39"/>
    </location>
</feature>
<dbReference type="GO" id="GO:0070490">
    <property type="term" value="P:protein pupylation"/>
    <property type="evidence" value="ECO:0007669"/>
    <property type="project" value="UniProtKB-UniRule"/>
</dbReference>
<dbReference type="GO" id="GO:0010498">
    <property type="term" value="P:proteasomal protein catabolic process"/>
    <property type="evidence" value="ECO:0007669"/>
    <property type="project" value="UniProtKB-UniRule"/>
</dbReference>
<protein>
    <recommendedName>
        <fullName evidence="3 7">Prokaryotic ubiquitin-like protein Pup</fullName>
    </recommendedName>
    <alternativeName>
        <fullName evidence="6 7">Bacterial ubiquitin-like modifier</fullName>
    </alternativeName>
</protein>
<evidence type="ECO:0000256" key="7">
    <source>
        <dbReference type="HAMAP-Rule" id="MF_02106"/>
    </source>
</evidence>